<keyword evidence="1" id="KW-0812">Transmembrane</keyword>
<feature type="transmembrane region" description="Helical" evidence="1">
    <location>
        <begin position="48"/>
        <end position="68"/>
    </location>
</feature>
<keyword evidence="1" id="KW-0472">Membrane</keyword>
<dbReference type="Proteomes" id="UP001065613">
    <property type="component" value="Chromosome"/>
</dbReference>
<protein>
    <submittedName>
        <fullName evidence="2">HpsJ family protein</fullName>
    </submittedName>
</protein>
<feature type="transmembrane region" description="Helical" evidence="1">
    <location>
        <begin position="6"/>
        <end position="27"/>
    </location>
</feature>
<dbReference type="InterPro" id="IPR047709">
    <property type="entry name" value="HpsJ-like"/>
</dbReference>
<dbReference type="NCBIfam" id="NF038305">
    <property type="entry name" value="HpsJ_fam"/>
    <property type="match status" value="1"/>
</dbReference>
<name>A0A977PX11_9CYAN</name>
<dbReference type="EMBL" id="CP073041">
    <property type="protein sequence ID" value="UXE62636.1"/>
    <property type="molecule type" value="Genomic_DNA"/>
</dbReference>
<evidence type="ECO:0000313" key="2">
    <source>
        <dbReference type="EMBL" id="UXE62636.1"/>
    </source>
</evidence>
<sequence length="267" mass="29226">MNSSAFTSLCLKLFGVIFILSSLLDYLTLAIPFNWSDQQWQLGFVSNLVDRGVVPLVGVGLILIGYWIDSTTSASKAKSSGFDLRLPVFILSAFLGLMFLLLVPVHLNNLNQAKTTALTQIEKGAGQGKEQIQQFLKQVNSLSQNPAVLDQQIAQRNQVIQSGQFQGNPLSPQQLEALQAEKNQLQGLRDLSKDPAAYKKRIDVIKKQLETQLQDRQRKAEGEATSQALKQGLRTGLNSLMLAIGYATVGALGLRGVMSTNASTPRR</sequence>
<feature type="transmembrane region" description="Helical" evidence="1">
    <location>
        <begin position="240"/>
        <end position="258"/>
    </location>
</feature>
<organism evidence="2">
    <name type="scientific">Woronichinia naegeliana WA131</name>
    <dbReference type="NCBI Taxonomy" id="2824559"/>
    <lineage>
        <taxon>Bacteria</taxon>
        <taxon>Bacillati</taxon>
        <taxon>Cyanobacteriota</taxon>
        <taxon>Cyanophyceae</taxon>
        <taxon>Synechococcales</taxon>
        <taxon>Coelosphaeriaceae</taxon>
        <taxon>Woronichinia</taxon>
    </lineage>
</organism>
<keyword evidence="1" id="KW-1133">Transmembrane helix</keyword>
<feature type="transmembrane region" description="Helical" evidence="1">
    <location>
        <begin position="88"/>
        <end position="107"/>
    </location>
</feature>
<dbReference type="AlphaFoldDB" id="A0A977PX11"/>
<gene>
    <name evidence="2" type="ORF">KA717_07790</name>
</gene>
<evidence type="ECO:0000256" key="1">
    <source>
        <dbReference type="SAM" id="Phobius"/>
    </source>
</evidence>
<proteinExistence type="predicted"/>
<reference evidence="2" key="1">
    <citation type="submission" date="2021-04" db="EMBL/GenBank/DDBJ databases">
        <title>Genome sequence of Woronichinia naegeliana from Washington state freshwater lake bloom.</title>
        <authorList>
            <person name="Dreher T.W."/>
        </authorList>
    </citation>
    <scope>NUCLEOTIDE SEQUENCE</scope>
    <source>
        <strain evidence="2">WA131</strain>
    </source>
</reference>
<accession>A0A977PX11</accession>
<dbReference type="KEGG" id="wna:KA717_07790"/>